<dbReference type="Proteomes" id="UP000327013">
    <property type="component" value="Chromosome 1"/>
</dbReference>
<organism evidence="2 3">
    <name type="scientific">Carpinus fangiana</name>
    <dbReference type="NCBI Taxonomy" id="176857"/>
    <lineage>
        <taxon>Eukaryota</taxon>
        <taxon>Viridiplantae</taxon>
        <taxon>Streptophyta</taxon>
        <taxon>Embryophyta</taxon>
        <taxon>Tracheophyta</taxon>
        <taxon>Spermatophyta</taxon>
        <taxon>Magnoliopsida</taxon>
        <taxon>eudicotyledons</taxon>
        <taxon>Gunneridae</taxon>
        <taxon>Pentapetalae</taxon>
        <taxon>rosids</taxon>
        <taxon>fabids</taxon>
        <taxon>Fagales</taxon>
        <taxon>Betulaceae</taxon>
        <taxon>Carpinus</taxon>
    </lineage>
</organism>
<gene>
    <name evidence="2" type="ORF">FH972_001756</name>
</gene>
<sequence length="137" mass="15404">MGMESIGCLNLDLKLEVDSIKKLEERLKNPPNQCGQGIACSSFDLKLEVDNAKKLEEELKNPPNQRGHGIGCSSFDLKLESSTKKLRLAYEKGDNAKKRKYIQVIDFQPVPNQEKKLPRGCGASSKRLPKKPQPQPW</sequence>
<dbReference type="AlphaFoldDB" id="A0A5N6QEJ6"/>
<feature type="region of interest" description="Disordered" evidence="1">
    <location>
        <begin position="112"/>
        <end position="137"/>
    </location>
</feature>
<keyword evidence="3" id="KW-1185">Reference proteome</keyword>
<protein>
    <submittedName>
        <fullName evidence="2">Uncharacterized protein</fullName>
    </submittedName>
</protein>
<proteinExistence type="predicted"/>
<reference evidence="2 3" key="1">
    <citation type="submission" date="2019-06" db="EMBL/GenBank/DDBJ databases">
        <title>A chromosomal-level reference genome of Carpinus fangiana (Coryloideae, Betulaceae).</title>
        <authorList>
            <person name="Yang X."/>
            <person name="Wang Z."/>
            <person name="Zhang L."/>
            <person name="Hao G."/>
            <person name="Liu J."/>
            <person name="Yang Y."/>
        </authorList>
    </citation>
    <scope>NUCLEOTIDE SEQUENCE [LARGE SCALE GENOMIC DNA]</scope>
    <source>
        <strain evidence="2">Cfa_2016G</strain>
        <tissue evidence="2">Leaf</tissue>
    </source>
</reference>
<evidence type="ECO:0000313" key="2">
    <source>
        <dbReference type="EMBL" id="KAE7997089.1"/>
    </source>
</evidence>
<evidence type="ECO:0000313" key="3">
    <source>
        <dbReference type="Proteomes" id="UP000327013"/>
    </source>
</evidence>
<evidence type="ECO:0000256" key="1">
    <source>
        <dbReference type="SAM" id="MobiDB-lite"/>
    </source>
</evidence>
<dbReference type="EMBL" id="CM017321">
    <property type="protein sequence ID" value="KAE7997089.1"/>
    <property type="molecule type" value="Genomic_DNA"/>
</dbReference>
<name>A0A5N6QEJ6_9ROSI</name>
<accession>A0A5N6QEJ6</accession>